<dbReference type="EMBL" id="KK198763">
    <property type="protein sequence ID" value="KCW49776.1"/>
    <property type="molecule type" value="Genomic_DNA"/>
</dbReference>
<evidence type="ECO:0000256" key="8">
    <source>
        <dbReference type="ARBA" id="ARBA00022771"/>
    </source>
</evidence>
<sequence length="318" mass="36052">MEDVAIKLSFHLESQPVPSITSQENHSQVPSAASSLYILTIAALSIAVTAFLLVSYCFILIKCCPSQRQLRLLRRFSLLQHQQEEDEDSFIALSPATWNQAGLDRTIIREIPAFPFRSIEAKRRSFCGCTVCLNEFQEQDLLRVLPTCSHAFHSDCIDMWLQSNSRCPLCRTNISGTAQCPNDHLMAPSSSPQGSQLFSDMGDEEDYVVIELRSDEVVSSERQERSGLMPVQSQHNQRKLEVELGSLKKKKCHRGPVKAHEDIDVRDQDQLIVQPIRRSFSLDSAKDRNLFLAIQATIMNKGRRDENAKEECSSRSRR</sequence>
<evidence type="ECO:0000259" key="16">
    <source>
        <dbReference type="PROSITE" id="PS50089"/>
    </source>
</evidence>
<dbReference type="GO" id="GO:0016567">
    <property type="term" value="P:protein ubiquitination"/>
    <property type="evidence" value="ECO:0007669"/>
    <property type="project" value="InterPro"/>
</dbReference>
<gene>
    <name evidence="17" type="ORF">EUGRSUZ_K03267</name>
</gene>
<comment type="catalytic activity">
    <reaction evidence="1">
        <text>S-ubiquitinyl-[E2 ubiquitin-conjugating enzyme]-L-cysteine + [acceptor protein]-L-lysine = [E2 ubiquitin-conjugating enzyme]-L-cysteine + N(6)-ubiquitinyl-[acceptor protein]-L-lysine.</text>
        <dbReference type="EC" id="2.3.2.27"/>
    </reaction>
</comment>
<dbReference type="InterPro" id="IPR044600">
    <property type="entry name" value="ATL1/ATL16-like"/>
</dbReference>
<dbReference type="GO" id="GO:0016020">
    <property type="term" value="C:membrane"/>
    <property type="evidence" value="ECO:0007669"/>
    <property type="project" value="UniProtKB-SubCell"/>
</dbReference>
<comment type="similarity">
    <text evidence="13">Belongs to the RING-type zinc finger family. ATL subfamily.</text>
</comment>
<reference evidence="17" key="1">
    <citation type="submission" date="2013-07" db="EMBL/GenBank/DDBJ databases">
        <title>The genome of Eucalyptus grandis.</title>
        <authorList>
            <person name="Schmutz J."/>
            <person name="Hayes R."/>
            <person name="Myburg A."/>
            <person name="Tuskan G."/>
            <person name="Grattapaglia D."/>
            <person name="Rokhsar D.S."/>
        </authorList>
    </citation>
    <scope>NUCLEOTIDE SEQUENCE</scope>
    <source>
        <tissue evidence="17">Leaf extractions</tissue>
    </source>
</reference>
<dbReference type="PANTHER" id="PTHR46913:SF8">
    <property type="entry name" value="RING-TYPE E3 UBIQUITIN TRANSFERASE"/>
    <property type="match status" value="1"/>
</dbReference>
<evidence type="ECO:0000256" key="5">
    <source>
        <dbReference type="ARBA" id="ARBA00022679"/>
    </source>
</evidence>
<evidence type="ECO:0000256" key="2">
    <source>
        <dbReference type="ARBA" id="ARBA00004167"/>
    </source>
</evidence>
<comment type="subcellular location">
    <subcellularLocation>
        <location evidence="2">Membrane</location>
        <topology evidence="2">Single-pass membrane protein</topology>
    </subcellularLocation>
</comment>
<dbReference type="PANTHER" id="PTHR46913">
    <property type="entry name" value="RING-H2 FINGER PROTEIN ATL16"/>
    <property type="match status" value="1"/>
</dbReference>
<evidence type="ECO:0000256" key="9">
    <source>
        <dbReference type="ARBA" id="ARBA00022786"/>
    </source>
</evidence>
<dbReference type="SMART" id="SM00184">
    <property type="entry name" value="RING"/>
    <property type="match status" value="1"/>
</dbReference>
<dbReference type="AlphaFoldDB" id="A0A059A7X2"/>
<keyword evidence="6 15" id="KW-0812">Transmembrane</keyword>
<keyword evidence="8 14" id="KW-0863">Zinc-finger</keyword>
<feature type="transmembrane region" description="Helical" evidence="15">
    <location>
        <begin position="36"/>
        <end position="61"/>
    </location>
</feature>
<dbReference type="SUPFAM" id="SSF57850">
    <property type="entry name" value="RING/U-box"/>
    <property type="match status" value="1"/>
</dbReference>
<name>A0A059A7X2_EUCGR</name>
<dbReference type="OrthoDB" id="8062037at2759"/>
<evidence type="ECO:0000256" key="12">
    <source>
        <dbReference type="ARBA" id="ARBA00023136"/>
    </source>
</evidence>
<organism evidence="17">
    <name type="scientific">Eucalyptus grandis</name>
    <name type="common">Flooded gum</name>
    <dbReference type="NCBI Taxonomy" id="71139"/>
    <lineage>
        <taxon>Eukaryota</taxon>
        <taxon>Viridiplantae</taxon>
        <taxon>Streptophyta</taxon>
        <taxon>Embryophyta</taxon>
        <taxon>Tracheophyta</taxon>
        <taxon>Spermatophyta</taxon>
        <taxon>Magnoliopsida</taxon>
        <taxon>eudicotyledons</taxon>
        <taxon>Gunneridae</taxon>
        <taxon>Pentapetalae</taxon>
        <taxon>rosids</taxon>
        <taxon>malvids</taxon>
        <taxon>Myrtales</taxon>
        <taxon>Myrtaceae</taxon>
        <taxon>Myrtoideae</taxon>
        <taxon>Eucalypteae</taxon>
        <taxon>Eucalyptus</taxon>
    </lineage>
</organism>
<dbReference type="PROSITE" id="PS50089">
    <property type="entry name" value="ZF_RING_2"/>
    <property type="match status" value="1"/>
</dbReference>
<evidence type="ECO:0000256" key="7">
    <source>
        <dbReference type="ARBA" id="ARBA00022723"/>
    </source>
</evidence>
<evidence type="ECO:0000313" key="17">
    <source>
        <dbReference type="EMBL" id="KCW49776.1"/>
    </source>
</evidence>
<dbReference type="CDD" id="cd16461">
    <property type="entry name" value="RING-H2_EL5-like"/>
    <property type="match status" value="1"/>
</dbReference>
<evidence type="ECO:0000256" key="3">
    <source>
        <dbReference type="ARBA" id="ARBA00004906"/>
    </source>
</evidence>
<dbReference type="InterPro" id="IPR001841">
    <property type="entry name" value="Znf_RING"/>
</dbReference>
<dbReference type="eggNOG" id="KOG0800">
    <property type="taxonomic scope" value="Eukaryota"/>
</dbReference>
<evidence type="ECO:0000256" key="13">
    <source>
        <dbReference type="ARBA" id="ARBA00024209"/>
    </source>
</evidence>
<protein>
    <recommendedName>
        <fullName evidence="4">RING-type E3 ubiquitin transferase</fullName>
        <ecNumber evidence="4">2.3.2.27</ecNumber>
    </recommendedName>
</protein>
<evidence type="ECO:0000256" key="6">
    <source>
        <dbReference type="ARBA" id="ARBA00022692"/>
    </source>
</evidence>
<dbReference type="Pfam" id="PF13639">
    <property type="entry name" value="zf-RING_2"/>
    <property type="match status" value="1"/>
</dbReference>
<proteinExistence type="inferred from homology"/>
<evidence type="ECO:0000256" key="15">
    <source>
        <dbReference type="SAM" id="Phobius"/>
    </source>
</evidence>
<feature type="domain" description="RING-type" evidence="16">
    <location>
        <begin position="129"/>
        <end position="171"/>
    </location>
</feature>
<dbReference type="KEGG" id="egr:104426579"/>
<dbReference type="Gramene" id="KCW49776">
    <property type="protein sequence ID" value="KCW49776"/>
    <property type="gene ID" value="EUGRSUZ_K03267"/>
</dbReference>
<dbReference type="Gene3D" id="3.30.40.10">
    <property type="entry name" value="Zinc/RING finger domain, C3HC4 (zinc finger)"/>
    <property type="match status" value="1"/>
</dbReference>
<dbReference type="GO" id="GO:0061630">
    <property type="term" value="F:ubiquitin protein ligase activity"/>
    <property type="evidence" value="ECO:0007669"/>
    <property type="project" value="UniProtKB-EC"/>
</dbReference>
<evidence type="ECO:0000256" key="11">
    <source>
        <dbReference type="ARBA" id="ARBA00022989"/>
    </source>
</evidence>
<evidence type="ECO:0000256" key="1">
    <source>
        <dbReference type="ARBA" id="ARBA00000900"/>
    </source>
</evidence>
<dbReference type="FunFam" id="3.30.40.10:FF:000187">
    <property type="entry name" value="E3 ubiquitin-protein ligase ATL6"/>
    <property type="match status" value="1"/>
</dbReference>
<evidence type="ECO:0000256" key="14">
    <source>
        <dbReference type="PROSITE-ProRule" id="PRU00175"/>
    </source>
</evidence>
<keyword evidence="10" id="KW-0862">Zinc</keyword>
<keyword evidence="12 15" id="KW-0472">Membrane</keyword>
<dbReference type="InParanoid" id="A0A059A7X2"/>
<evidence type="ECO:0000256" key="4">
    <source>
        <dbReference type="ARBA" id="ARBA00012483"/>
    </source>
</evidence>
<keyword evidence="7" id="KW-0479">Metal-binding</keyword>
<dbReference type="InterPro" id="IPR013083">
    <property type="entry name" value="Znf_RING/FYVE/PHD"/>
</dbReference>
<dbReference type="EC" id="2.3.2.27" evidence="4"/>
<keyword evidence="5" id="KW-0808">Transferase</keyword>
<dbReference type="OMA" id="NCSHEFH"/>
<accession>A0A059A7X2</accession>
<dbReference type="GO" id="GO:0008270">
    <property type="term" value="F:zinc ion binding"/>
    <property type="evidence" value="ECO:0007669"/>
    <property type="project" value="UniProtKB-KW"/>
</dbReference>
<keyword evidence="11 15" id="KW-1133">Transmembrane helix</keyword>
<evidence type="ECO:0000256" key="10">
    <source>
        <dbReference type="ARBA" id="ARBA00022833"/>
    </source>
</evidence>
<keyword evidence="9" id="KW-0833">Ubl conjugation pathway</keyword>
<comment type="pathway">
    <text evidence="3">Protein modification; protein ubiquitination.</text>
</comment>